<proteinExistence type="predicted"/>
<feature type="non-terminal residue" evidence="1">
    <location>
        <position position="56"/>
    </location>
</feature>
<comment type="caution">
    <text evidence="1">The sequence shown here is derived from an EMBL/GenBank/DDBJ whole genome shotgun (WGS) entry which is preliminary data.</text>
</comment>
<dbReference type="AlphaFoldDB" id="A0A626PLW9"/>
<accession>A0A626PLW9</accession>
<sequence length="56" mass="6610">MNLELFRKDENKEISLTSLEIAELTGKEHFNVIRDIETYLEKVVEGGVFKFEDTYQ</sequence>
<evidence type="ECO:0000313" key="1">
    <source>
        <dbReference type="EMBL" id="EDB1576501.1"/>
    </source>
</evidence>
<organism evidence="1">
    <name type="scientific">Campylobacter jejuni</name>
    <dbReference type="NCBI Taxonomy" id="197"/>
    <lineage>
        <taxon>Bacteria</taxon>
        <taxon>Pseudomonadati</taxon>
        <taxon>Campylobacterota</taxon>
        <taxon>Epsilonproteobacteria</taxon>
        <taxon>Campylobacterales</taxon>
        <taxon>Campylobacteraceae</taxon>
        <taxon>Campylobacter</taxon>
    </lineage>
</organism>
<name>A0A626PLW9_CAMJU</name>
<dbReference type="Pfam" id="PF09669">
    <property type="entry name" value="Phage_pRha"/>
    <property type="match status" value="1"/>
</dbReference>
<keyword evidence="1" id="KW-0238">DNA-binding</keyword>
<protein>
    <submittedName>
        <fullName evidence="1">DNA-binding protein</fullName>
    </submittedName>
</protein>
<gene>
    <name evidence="1" type="ORF">F9U28_08995</name>
</gene>
<dbReference type="InterPro" id="IPR014054">
    <property type="entry name" value="Phage_regulatory_Rha"/>
</dbReference>
<reference evidence="1" key="1">
    <citation type="submission" date="2019-10" db="EMBL/GenBank/DDBJ databases">
        <authorList>
            <person name="Ashton P.M."/>
            <person name="Dallman T."/>
            <person name="Nair S."/>
            <person name="De Pinna E."/>
            <person name="Peters T."/>
            <person name="Grant K."/>
        </authorList>
    </citation>
    <scope>NUCLEOTIDE SEQUENCE</scope>
    <source>
        <strain evidence="1">810242</strain>
    </source>
</reference>
<dbReference type="GO" id="GO:0003677">
    <property type="term" value="F:DNA binding"/>
    <property type="evidence" value="ECO:0007669"/>
    <property type="project" value="UniProtKB-KW"/>
</dbReference>
<dbReference type="EMBL" id="AALMNG010000016">
    <property type="protein sequence ID" value="EDB1576501.1"/>
    <property type="molecule type" value="Genomic_DNA"/>
</dbReference>